<dbReference type="KEGG" id="ccac:CcaHIS019_0104470"/>
<feature type="compositionally biased region" description="Polar residues" evidence="2">
    <location>
        <begin position="210"/>
        <end position="228"/>
    </location>
</feature>
<feature type="transmembrane region" description="Helical" evidence="3">
    <location>
        <begin position="33"/>
        <end position="52"/>
    </location>
</feature>
<dbReference type="Gene3D" id="3.10.129.10">
    <property type="entry name" value="Hotdog Thioesterase"/>
    <property type="match status" value="1"/>
</dbReference>
<keyword evidence="5" id="KW-1185">Reference proteome</keyword>
<evidence type="ECO:0000256" key="1">
    <source>
        <dbReference type="ARBA" id="ARBA00038476"/>
    </source>
</evidence>
<evidence type="ECO:0000256" key="3">
    <source>
        <dbReference type="SAM" id="Phobius"/>
    </source>
</evidence>
<gene>
    <name evidence="4" type="ORF">CcaverHIS019_0104470</name>
</gene>
<dbReference type="RefSeq" id="XP_060452995.1">
    <property type="nucleotide sequence ID" value="XM_060600422.1"/>
</dbReference>
<keyword evidence="3" id="KW-1133">Transmembrane helix</keyword>
<evidence type="ECO:0000256" key="2">
    <source>
        <dbReference type="SAM" id="MobiDB-lite"/>
    </source>
</evidence>
<evidence type="ECO:0000313" key="5">
    <source>
        <dbReference type="Proteomes" id="UP001233271"/>
    </source>
</evidence>
<dbReference type="InterPro" id="IPR051490">
    <property type="entry name" value="THEM6_lcsJ_thioesterase"/>
</dbReference>
<comment type="similarity">
    <text evidence="1">Belongs to the lcsJ thioesterase family.</text>
</comment>
<dbReference type="GeneID" id="85491600"/>
<sequence length="358" mass="39980">MNKQAVVERGRALARSLTTRGSLFPWVPKPIKLLFLLLVFLNSSSFAFLWHIRVWSHPIKAWIAAKTLGHRRYWVGWRRKHVAAGGLAHMRVKTWRRALFDDCDYNLHLSNSAYAKCSDENKMKFCIDAFAPCFVTGIHMALGASHWQFLREIPMGSSYLMETRIGGWGDKWIHCITEFVIYPPKGKKRVHRPDVADKPTALPHIDIPSGTDSGVDTPENWANGSANGHATGPSHDELMKRLMVQAREPRVDGGIIACIAVTDYCFKQGRVTVPPRIAMHMSLLSNDEERRAHALKLLTSPDGGAKFCRGGWKEDPLAYELGLDVALGEDGTQAWVEAGKEYMDGVGARLLQVALASP</sequence>
<dbReference type="InterPro" id="IPR029069">
    <property type="entry name" value="HotDog_dom_sf"/>
</dbReference>
<keyword evidence="3" id="KW-0812">Transmembrane</keyword>
<keyword evidence="3" id="KW-0472">Membrane</keyword>
<dbReference type="AlphaFoldDB" id="A0AA48HYA0"/>
<protein>
    <recommendedName>
        <fullName evidence="6">Thioesterase/thiol ester dehydrase-isomerase</fullName>
    </recommendedName>
</protein>
<reference evidence="4" key="1">
    <citation type="journal article" date="2023" name="BMC Genomics">
        <title>Chromosome-level genome assemblies of Cutaneotrichosporon spp. (Trichosporonales, Basidiomycota) reveal imbalanced evolution between nucleotide sequences and chromosome synteny.</title>
        <authorList>
            <person name="Kobayashi Y."/>
            <person name="Kayamori A."/>
            <person name="Aoki K."/>
            <person name="Shiwa Y."/>
            <person name="Matsutani M."/>
            <person name="Fujita N."/>
            <person name="Sugita T."/>
            <person name="Iwasaki W."/>
            <person name="Tanaka N."/>
            <person name="Takashima M."/>
        </authorList>
    </citation>
    <scope>NUCLEOTIDE SEQUENCE</scope>
    <source>
        <strain evidence="4">HIS019</strain>
    </source>
</reference>
<organism evidence="4 5">
    <name type="scientific">Cutaneotrichosporon cavernicola</name>
    <dbReference type="NCBI Taxonomy" id="279322"/>
    <lineage>
        <taxon>Eukaryota</taxon>
        <taxon>Fungi</taxon>
        <taxon>Dikarya</taxon>
        <taxon>Basidiomycota</taxon>
        <taxon>Agaricomycotina</taxon>
        <taxon>Tremellomycetes</taxon>
        <taxon>Trichosporonales</taxon>
        <taxon>Trichosporonaceae</taxon>
        <taxon>Cutaneotrichosporon</taxon>
    </lineage>
</organism>
<dbReference type="EMBL" id="AP028212">
    <property type="protein sequence ID" value="BEI87729.1"/>
    <property type="molecule type" value="Genomic_DNA"/>
</dbReference>
<dbReference type="PANTHER" id="PTHR12475:SF4">
    <property type="entry name" value="PROTEIN THEM6"/>
    <property type="match status" value="1"/>
</dbReference>
<accession>A0AA48HYA0</accession>
<proteinExistence type="inferred from homology"/>
<evidence type="ECO:0000313" key="4">
    <source>
        <dbReference type="EMBL" id="BEI87729.1"/>
    </source>
</evidence>
<dbReference type="SUPFAM" id="SSF54637">
    <property type="entry name" value="Thioesterase/thiol ester dehydrase-isomerase"/>
    <property type="match status" value="1"/>
</dbReference>
<dbReference type="Proteomes" id="UP001233271">
    <property type="component" value="Chromosome 1"/>
</dbReference>
<evidence type="ECO:0008006" key="6">
    <source>
        <dbReference type="Google" id="ProtNLM"/>
    </source>
</evidence>
<dbReference type="Pfam" id="PF13279">
    <property type="entry name" value="4HBT_2"/>
    <property type="match status" value="1"/>
</dbReference>
<name>A0AA48HYA0_9TREE</name>
<feature type="region of interest" description="Disordered" evidence="2">
    <location>
        <begin position="197"/>
        <end position="234"/>
    </location>
</feature>
<dbReference type="PANTHER" id="PTHR12475">
    <property type="match status" value="1"/>
</dbReference>